<comment type="similarity">
    <text evidence="1">Belongs to the group II decarboxylase family.</text>
</comment>
<dbReference type="Gene3D" id="3.90.1150.160">
    <property type="match status" value="1"/>
</dbReference>
<dbReference type="FunFam" id="3.90.1150.160:FF:000001">
    <property type="entry name" value="Glutamate decarboxylase"/>
    <property type="match status" value="1"/>
</dbReference>
<dbReference type="RefSeq" id="XP_012568493.2">
    <property type="nucleotide sequence ID" value="XM_012713039.2"/>
</dbReference>
<reference evidence="2" key="1">
    <citation type="journal article" date="2013" name="Nat. Biotechnol.">
        <title>Draft genome sequence of chickpea (Cicer arietinum) provides a resource for trait improvement.</title>
        <authorList>
            <person name="Varshney R.K."/>
            <person name="Song C."/>
            <person name="Saxena R.K."/>
            <person name="Azam S."/>
            <person name="Yu S."/>
            <person name="Sharpe A.G."/>
            <person name="Cannon S."/>
            <person name="Baek J."/>
            <person name="Rosen B.D."/>
            <person name="Tar'an B."/>
            <person name="Millan T."/>
            <person name="Zhang X."/>
            <person name="Ramsay L.D."/>
            <person name="Iwata A."/>
            <person name="Wang Y."/>
            <person name="Nelson W."/>
            <person name="Farmer A.D."/>
            <person name="Gaur P.M."/>
            <person name="Soderlund C."/>
            <person name="Penmetsa R.V."/>
            <person name="Xu C."/>
            <person name="Bharti A.K."/>
            <person name="He W."/>
            <person name="Winter P."/>
            <person name="Zhao S."/>
            <person name="Hane J.K."/>
            <person name="Carrasquilla-Garcia N."/>
            <person name="Condie J.A."/>
            <person name="Upadhyaya H.D."/>
            <person name="Luo M.C."/>
            <person name="Thudi M."/>
            <person name="Gowda C.L."/>
            <person name="Singh N.P."/>
            <person name="Lichtenzveig J."/>
            <person name="Gali K.K."/>
            <person name="Rubio J."/>
            <person name="Nadarajan N."/>
            <person name="Dolezel J."/>
            <person name="Bansal K.C."/>
            <person name="Xu X."/>
            <person name="Edwards D."/>
            <person name="Zhang G."/>
            <person name="Kahl G."/>
            <person name="Gil J."/>
            <person name="Singh K.B."/>
            <person name="Datta S.K."/>
            <person name="Jackson S.A."/>
            <person name="Wang J."/>
            <person name="Cook D.R."/>
        </authorList>
    </citation>
    <scope>NUCLEOTIDE SEQUENCE [LARGE SCALE GENOMIC DNA]</scope>
    <source>
        <strain evidence="2">cv. CDC Frontier</strain>
    </source>
</reference>
<evidence type="ECO:0000256" key="1">
    <source>
        <dbReference type="ARBA" id="ARBA00009533"/>
    </source>
</evidence>
<reference evidence="3" key="2">
    <citation type="submission" date="2025-08" db="UniProtKB">
        <authorList>
            <consortium name="RefSeq"/>
        </authorList>
    </citation>
    <scope>IDENTIFICATION</scope>
    <source>
        <tissue evidence="3">Etiolated seedlings</tissue>
    </source>
</reference>
<dbReference type="AlphaFoldDB" id="A0A1S3DZ66"/>
<dbReference type="PANTHER" id="PTHR43321">
    <property type="entry name" value="GLUTAMATE DECARBOXYLASE"/>
    <property type="match status" value="1"/>
</dbReference>
<keyword evidence="2" id="KW-1185">Reference proteome</keyword>
<dbReference type="PANTHER" id="PTHR43321:SF34">
    <property type="entry name" value="GLUTAMATE DECARBOXYLASE 1"/>
    <property type="match status" value="1"/>
</dbReference>
<dbReference type="KEGG" id="cam:101507151"/>
<organism evidence="2 3">
    <name type="scientific">Cicer arietinum</name>
    <name type="common">Chickpea</name>
    <name type="synonym">Garbanzo</name>
    <dbReference type="NCBI Taxonomy" id="3827"/>
    <lineage>
        <taxon>Eukaryota</taxon>
        <taxon>Viridiplantae</taxon>
        <taxon>Streptophyta</taxon>
        <taxon>Embryophyta</taxon>
        <taxon>Tracheophyta</taxon>
        <taxon>Spermatophyta</taxon>
        <taxon>Magnoliopsida</taxon>
        <taxon>eudicotyledons</taxon>
        <taxon>Gunneridae</taxon>
        <taxon>Pentapetalae</taxon>
        <taxon>rosids</taxon>
        <taxon>fabids</taxon>
        <taxon>Fabales</taxon>
        <taxon>Fabaceae</taxon>
        <taxon>Papilionoideae</taxon>
        <taxon>50 kb inversion clade</taxon>
        <taxon>NPAAA clade</taxon>
        <taxon>Hologalegina</taxon>
        <taxon>IRL clade</taxon>
        <taxon>Cicereae</taxon>
        <taxon>Cicer</taxon>
    </lineage>
</organism>
<proteinExistence type="inferred from homology"/>
<dbReference type="GO" id="GO:0004351">
    <property type="term" value="F:glutamate decarboxylase activity"/>
    <property type="evidence" value="ECO:0007669"/>
    <property type="project" value="InterPro"/>
</dbReference>
<name>A0A1S3DZ66_CICAR</name>
<dbReference type="InterPro" id="IPR015424">
    <property type="entry name" value="PyrdxlP-dep_Trfase"/>
</dbReference>
<protein>
    <submittedName>
        <fullName evidence="3">Glutamate decarboxylase 1-like</fullName>
    </submittedName>
</protein>
<evidence type="ECO:0000313" key="3">
    <source>
        <dbReference type="RefSeq" id="XP_012568493.2"/>
    </source>
</evidence>
<dbReference type="Proteomes" id="UP000087171">
    <property type="component" value="Chromosome Ca2"/>
</dbReference>
<accession>A0A1S3DZ66</accession>
<dbReference type="InterPro" id="IPR010107">
    <property type="entry name" value="Glutamate_decarboxylase"/>
</dbReference>
<dbReference type="GO" id="GO:0006538">
    <property type="term" value="P:L-glutamate catabolic process"/>
    <property type="evidence" value="ECO:0007669"/>
    <property type="project" value="TreeGrafter"/>
</dbReference>
<evidence type="ECO:0000313" key="2">
    <source>
        <dbReference type="Proteomes" id="UP000087171"/>
    </source>
</evidence>
<gene>
    <name evidence="3" type="primary">LOC101507151</name>
</gene>
<dbReference type="OrthoDB" id="1937243at2759"/>
<dbReference type="GO" id="GO:0030170">
    <property type="term" value="F:pyridoxal phosphate binding"/>
    <property type="evidence" value="ECO:0007669"/>
    <property type="project" value="InterPro"/>
</dbReference>
<dbReference type="STRING" id="3827.A0A1S3DZ66"/>
<dbReference type="SUPFAM" id="SSF53383">
    <property type="entry name" value="PLP-dependent transferases"/>
    <property type="match status" value="1"/>
</dbReference>
<dbReference type="GO" id="GO:0005829">
    <property type="term" value="C:cytosol"/>
    <property type="evidence" value="ECO:0007669"/>
    <property type="project" value="TreeGrafter"/>
</dbReference>
<sequence>MIVHLFNAQLEPAVSVGTVGSSEAIMLAGSKLPWFQTYTPIHVNAASGGFIAPFLYQETNSSSTITTLELINSPSLSTSPKLKPDDCTDLFHNKSNAGSSQVIALLIRLGHKEGYRNVNENCRDNMMVLKEGLEKTGQFDIVSKDDGVPLVAFTLRDHGGFNEFQISDMLRRFGWMVPAMSADAQHVTVFRVVIREDFPCTFADRLVINITKVLHELDFLPAKVISSNTVTLTAEKDDDDANNGGNVMICKKCSGDPKVNHYSLEEICDREEEDEWCLLESCFIEAIYGRVYNFFIYIN</sequence>